<dbReference type="Proteomes" id="UP000650833">
    <property type="component" value="Unassembled WGS sequence"/>
</dbReference>
<dbReference type="AlphaFoldDB" id="A0A8H7ULS0"/>
<protein>
    <submittedName>
        <fullName evidence="1">Uncharacterized protein</fullName>
    </submittedName>
</protein>
<comment type="caution">
    <text evidence="1">The sequence shown here is derived from an EMBL/GenBank/DDBJ whole genome shotgun (WGS) entry which is preliminary data.</text>
</comment>
<evidence type="ECO:0000313" key="2">
    <source>
        <dbReference type="Proteomes" id="UP000650833"/>
    </source>
</evidence>
<dbReference type="Gene3D" id="2.70.98.10">
    <property type="match status" value="1"/>
</dbReference>
<reference evidence="1" key="1">
    <citation type="submission" date="2020-12" db="EMBL/GenBank/DDBJ databases">
        <title>Metabolic potential, ecology and presence of endohyphal bacteria is reflected in genomic diversity of Mucoromycotina.</title>
        <authorList>
            <person name="Muszewska A."/>
            <person name="Okrasinska A."/>
            <person name="Steczkiewicz K."/>
            <person name="Drgas O."/>
            <person name="Orlowska M."/>
            <person name="Perlinska-Lenart U."/>
            <person name="Aleksandrzak-Piekarczyk T."/>
            <person name="Szatraj K."/>
            <person name="Zielenkiewicz U."/>
            <person name="Pilsyk S."/>
            <person name="Malc E."/>
            <person name="Mieczkowski P."/>
            <person name="Kruszewska J.S."/>
            <person name="Biernat P."/>
            <person name="Pawlowska J."/>
        </authorList>
    </citation>
    <scope>NUCLEOTIDE SEQUENCE</scope>
    <source>
        <strain evidence="1">CBS 226.32</strain>
    </source>
</reference>
<dbReference type="GO" id="GO:0030246">
    <property type="term" value="F:carbohydrate binding"/>
    <property type="evidence" value="ECO:0007669"/>
    <property type="project" value="InterPro"/>
</dbReference>
<proteinExistence type="predicted"/>
<gene>
    <name evidence="1" type="ORF">INT46_002061</name>
</gene>
<name>A0A8H7ULS0_9FUNG</name>
<dbReference type="InterPro" id="IPR014718">
    <property type="entry name" value="GH-type_carb-bd"/>
</dbReference>
<dbReference type="EMBL" id="JAEPRC010000913">
    <property type="protein sequence ID" value="KAG2190731.1"/>
    <property type="molecule type" value="Genomic_DNA"/>
</dbReference>
<keyword evidence="2" id="KW-1185">Reference proteome</keyword>
<accession>A0A8H7ULS0</accession>
<organism evidence="1 2">
    <name type="scientific">Mucor plumbeus</name>
    <dbReference type="NCBI Taxonomy" id="97098"/>
    <lineage>
        <taxon>Eukaryota</taxon>
        <taxon>Fungi</taxon>
        <taxon>Fungi incertae sedis</taxon>
        <taxon>Mucoromycota</taxon>
        <taxon>Mucoromycotina</taxon>
        <taxon>Mucoromycetes</taxon>
        <taxon>Mucorales</taxon>
        <taxon>Mucorineae</taxon>
        <taxon>Mucoraceae</taxon>
        <taxon>Mucor</taxon>
    </lineage>
</organism>
<sequence>MVRKNLICVEAGSVADWVALGGGQTWTAGQTLTVL</sequence>
<dbReference type="OrthoDB" id="1659429at2759"/>
<evidence type="ECO:0000313" key="1">
    <source>
        <dbReference type="EMBL" id="KAG2190731.1"/>
    </source>
</evidence>